<dbReference type="Gene3D" id="3.30.470.20">
    <property type="entry name" value="ATP-grasp fold, B domain"/>
    <property type="match status" value="1"/>
</dbReference>
<dbReference type="PROSITE" id="PS00867">
    <property type="entry name" value="CPSASE_2"/>
    <property type="match status" value="1"/>
</dbReference>
<keyword evidence="4 6" id="KW-0067">ATP-binding</keyword>
<dbReference type="Gene3D" id="3.30.700.40">
    <property type="match status" value="1"/>
</dbReference>
<proteinExistence type="predicted"/>
<dbReference type="InterPro" id="IPR011053">
    <property type="entry name" value="Single_hybrid_motif"/>
</dbReference>
<dbReference type="EMBL" id="CAJPVI010000065">
    <property type="protein sequence ID" value="CAG2159805.1"/>
    <property type="molecule type" value="Genomic_DNA"/>
</dbReference>
<dbReference type="SMART" id="SM00878">
    <property type="entry name" value="Biotin_carb_C"/>
    <property type="match status" value="1"/>
</dbReference>
<name>A0ABN7Q947_9BURK</name>
<gene>
    <name evidence="10" type="primary">accA1_5</name>
    <name evidence="10" type="ORF">LMG26411_06986</name>
</gene>
<dbReference type="InterPro" id="IPR011054">
    <property type="entry name" value="Rudment_hybrid_motif"/>
</dbReference>
<dbReference type="NCBIfam" id="NF006367">
    <property type="entry name" value="PRK08591.1"/>
    <property type="match status" value="1"/>
</dbReference>
<keyword evidence="2" id="KW-0436">Ligase</keyword>
<evidence type="ECO:0000256" key="2">
    <source>
        <dbReference type="ARBA" id="ARBA00022598"/>
    </source>
</evidence>
<protein>
    <submittedName>
        <fullName evidence="10">Acetyl-/propionyl-coenzyme A carboxylase alpha chain</fullName>
    </submittedName>
</protein>
<dbReference type="PROSITE" id="PS50979">
    <property type="entry name" value="BC"/>
    <property type="match status" value="1"/>
</dbReference>
<evidence type="ECO:0000256" key="3">
    <source>
        <dbReference type="ARBA" id="ARBA00022741"/>
    </source>
</evidence>
<feature type="domain" description="ATP-grasp" evidence="8">
    <location>
        <begin position="120"/>
        <end position="317"/>
    </location>
</feature>
<dbReference type="InterPro" id="IPR048429">
    <property type="entry name" value="MCC_alpha_BT"/>
</dbReference>
<dbReference type="InterPro" id="IPR005479">
    <property type="entry name" value="CPAse_ATP-bd"/>
</dbReference>
<dbReference type="Pfam" id="PF00289">
    <property type="entry name" value="Biotin_carb_N"/>
    <property type="match status" value="1"/>
</dbReference>
<dbReference type="InterPro" id="IPR005482">
    <property type="entry name" value="Biotin_COase_C"/>
</dbReference>
<feature type="domain" description="Lipoyl-binding" evidence="7">
    <location>
        <begin position="595"/>
        <end position="671"/>
    </location>
</feature>
<dbReference type="PROSITE" id="PS50968">
    <property type="entry name" value="BIOTINYL_LIPOYL"/>
    <property type="match status" value="1"/>
</dbReference>
<evidence type="ECO:0000313" key="11">
    <source>
        <dbReference type="Proteomes" id="UP000672657"/>
    </source>
</evidence>
<dbReference type="SUPFAM" id="SSF51230">
    <property type="entry name" value="Single hybrid motif"/>
    <property type="match status" value="1"/>
</dbReference>
<evidence type="ECO:0000256" key="5">
    <source>
        <dbReference type="ARBA" id="ARBA00023267"/>
    </source>
</evidence>
<dbReference type="PROSITE" id="PS00866">
    <property type="entry name" value="CPSASE_1"/>
    <property type="match status" value="1"/>
</dbReference>
<keyword evidence="3 6" id="KW-0547">Nucleotide-binding</keyword>
<evidence type="ECO:0000259" key="7">
    <source>
        <dbReference type="PROSITE" id="PS50968"/>
    </source>
</evidence>
<dbReference type="InterPro" id="IPR000089">
    <property type="entry name" value="Biotin_lipoyl"/>
</dbReference>
<evidence type="ECO:0000256" key="6">
    <source>
        <dbReference type="PROSITE-ProRule" id="PRU00409"/>
    </source>
</evidence>
<dbReference type="InterPro" id="IPR050856">
    <property type="entry name" value="Biotin_carboxylase_complex"/>
</dbReference>
<dbReference type="Pfam" id="PF02786">
    <property type="entry name" value="CPSase_L_D2"/>
    <property type="match status" value="1"/>
</dbReference>
<keyword evidence="11" id="KW-1185">Reference proteome</keyword>
<evidence type="ECO:0000256" key="4">
    <source>
        <dbReference type="ARBA" id="ARBA00022840"/>
    </source>
</evidence>
<dbReference type="Gene3D" id="2.40.50.100">
    <property type="match status" value="1"/>
</dbReference>
<dbReference type="CDD" id="cd06850">
    <property type="entry name" value="biotinyl_domain"/>
    <property type="match status" value="1"/>
</dbReference>
<dbReference type="InterPro" id="IPR016185">
    <property type="entry name" value="PreATP-grasp_dom_sf"/>
</dbReference>
<sequence>MFSKILIANRGEIACRVAATCRRLGIRTVAVYSDADADARHVAFCDEAVHIGGAAARDSYLRADHIIEMAKETGAQAIHPGYGFLSENEAFAEACAAAGLVFIGPPASAIHAMGSKSAAKQLMEKASVPLVPGYHGEHQDAGLLRRESDRIGYPVLLKASAGGGGKGMRVVESGDAFEAALASVKREASASFGDDKVLVEKYLTRPRHIEIQVFADTHGNCVYLFERDCSVQRRHQKVLEEAPAPGMTAERRRAMGEAAVAAAKAVGYVGAGTVEFIANQDGSFYFMEMNTRLQVEHPVTEMITGQDLVEWQLRVAAGEPLPLKQDQLRIDGHALEARIYAENPDKQFLPSTGTLRFLRTPPAVQFMRGGDAHGPAGVRIDAGVREGDTISPYYDPMIAKLIVWGKDRDEALARMRQALAAYHVVGLSTNVAFLQRLVKSEAFRTADLDTGLIERNEATLFPQPAPVGMEIIALAVAALLDRETRERHIDAADQHSPWTHAGAWRLNGGATRTLRFAYGSHTLDVTLTANARGSTLIYADQAAPFKAACQADDIRVDLGTRRAHGQVHVERDDFHVFNAGRHAVLGWLDPLAHAGETEGEGGKLTAPMPGKVIAVMVEPGSTVTRGTPLLVMEAMKMEHTISAPADGVVSEILFGVGEQVTEGAQLLAFATGES</sequence>
<dbReference type="Proteomes" id="UP000672657">
    <property type="component" value="Unassembled WGS sequence"/>
</dbReference>
<dbReference type="InterPro" id="IPR011764">
    <property type="entry name" value="Biotin_carboxylation_dom"/>
</dbReference>
<dbReference type="PANTHER" id="PTHR18866">
    <property type="entry name" value="CARBOXYLASE:PYRUVATE/ACETYL-COA/PROPIONYL-COA CARBOXYLASE"/>
    <property type="match status" value="1"/>
</dbReference>
<evidence type="ECO:0000259" key="8">
    <source>
        <dbReference type="PROSITE" id="PS50975"/>
    </source>
</evidence>
<reference evidence="10 11" key="1">
    <citation type="submission" date="2021-03" db="EMBL/GenBank/DDBJ databases">
        <authorList>
            <person name="Peeters C."/>
        </authorList>
    </citation>
    <scope>NUCLEOTIDE SEQUENCE [LARGE SCALE GENOMIC DNA]</scope>
    <source>
        <strain evidence="10 11">LMG 26411</strain>
    </source>
</reference>
<dbReference type="Pfam" id="PF00364">
    <property type="entry name" value="Biotin_lipoyl"/>
    <property type="match status" value="1"/>
</dbReference>
<dbReference type="InterPro" id="IPR011761">
    <property type="entry name" value="ATP-grasp"/>
</dbReference>
<dbReference type="PROSITE" id="PS00188">
    <property type="entry name" value="BIOTIN"/>
    <property type="match status" value="1"/>
</dbReference>
<evidence type="ECO:0000256" key="1">
    <source>
        <dbReference type="ARBA" id="ARBA00001953"/>
    </source>
</evidence>
<dbReference type="InterPro" id="IPR001882">
    <property type="entry name" value="Biotin_BS"/>
</dbReference>
<dbReference type="Pfam" id="PF02785">
    <property type="entry name" value="Biotin_carb_C"/>
    <property type="match status" value="1"/>
</dbReference>
<dbReference type="RefSeq" id="WP_211957762.1">
    <property type="nucleotide sequence ID" value="NZ_CAJPVI010000065.1"/>
</dbReference>
<feature type="domain" description="Biotin carboxylation" evidence="9">
    <location>
        <begin position="1"/>
        <end position="458"/>
    </location>
</feature>
<dbReference type="SMART" id="SM01209">
    <property type="entry name" value="GARS_A"/>
    <property type="match status" value="1"/>
</dbReference>
<dbReference type="PROSITE" id="PS50975">
    <property type="entry name" value="ATP_GRASP"/>
    <property type="match status" value="1"/>
</dbReference>
<dbReference type="PANTHER" id="PTHR18866:SF33">
    <property type="entry name" value="METHYLCROTONOYL-COA CARBOXYLASE SUBUNIT ALPHA, MITOCHONDRIAL-RELATED"/>
    <property type="match status" value="1"/>
</dbReference>
<dbReference type="Pfam" id="PF21139">
    <property type="entry name" value="BT_MCC_alpha"/>
    <property type="match status" value="1"/>
</dbReference>
<dbReference type="InterPro" id="IPR005481">
    <property type="entry name" value="BC-like_N"/>
</dbReference>
<comment type="cofactor">
    <cofactor evidence="1">
        <name>biotin</name>
        <dbReference type="ChEBI" id="CHEBI:57586"/>
    </cofactor>
</comment>
<keyword evidence="5" id="KW-0092">Biotin</keyword>
<dbReference type="SUPFAM" id="SSF51246">
    <property type="entry name" value="Rudiment single hybrid motif"/>
    <property type="match status" value="1"/>
</dbReference>
<evidence type="ECO:0000313" key="10">
    <source>
        <dbReference type="EMBL" id="CAG2159805.1"/>
    </source>
</evidence>
<dbReference type="SUPFAM" id="SSF56059">
    <property type="entry name" value="Glutathione synthetase ATP-binding domain-like"/>
    <property type="match status" value="1"/>
</dbReference>
<organism evidence="10 11">
    <name type="scientific">Cupriavidus numazuensis</name>
    <dbReference type="NCBI Taxonomy" id="221992"/>
    <lineage>
        <taxon>Bacteria</taxon>
        <taxon>Pseudomonadati</taxon>
        <taxon>Pseudomonadota</taxon>
        <taxon>Betaproteobacteria</taxon>
        <taxon>Burkholderiales</taxon>
        <taxon>Burkholderiaceae</taxon>
        <taxon>Cupriavidus</taxon>
    </lineage>
</organism>
<accession>A0ABN7Q947</accession>
<dbReference type="SUPFAM" id="SSF52440">
    <property type="entry name" value="PreATP-grasp domain"/>
    <property type="match status" value="1"/>
</dbReference>
<evidence type="ECO:0000259" key="9">
    <source>
        <dbReference type="PROSITE" id="PS50979"/>
    </source>
</evidence>
<comment type="caution">
    <text evidence="10">The sequence shown here is derived from an EMBL/GenBank/DDBJ whole genome shotgun (WGS) entry which is preliminary data.</text>
</comment>